<dbReference type="AlphaFoldDB" id="A0A023FC68"/>
<proteinExistence type="evidence at transcript level"/>
<organism evidence="2">
    <name type="scientific">Amblyomma cajennense</name>
    <name type="common">Cayenne tick</name>
    <name type="synonym">Acarus cajennensis</name>
    <dbReference type="NCBI Taxonomy" id="34607"/>
    <lineage>
        <taxon>Eukaryota</taxon>
        <taxon>Metazoa</taxon>
        <taxon>Ecdysozoa</taxon>
        <taxon>Arthropoda</taxon>
        <taxon>Chelicerata</taxon>
        <taxon>Arachnida</taxon>
        <taxon>Acari</taxon>
        <taxon>Parasitiformes</taxon>
        <taxon>Ixodida</taxon>
        <taxon>Ixodoidea</taxon>
        <taxon>Ixodidae</taxon>
        <taxon>Amblyomminae</taxon>
        <taxon>Amblyomma</taxon>
    </lineage>
</organism>
<name>A0A023FC68_AMBCJ</name>
<keyword evidence="1" id="KW-0732">Signal</keyword>
<evidence type="ECO:0000256" key="1">
    <source>
        <dbReference type="SAM" id="SignalP"/>
    </source>
</evidence>
<feature type="chain" id="PRO_5001516332" evidence="1">
    <location>
        <begin position="26"/>
        <end position="252"/>
    </location>
</feature>
<reference evidence="2" key="1">
    <citation type="submission" date="2014-03" db="EMBL/GenBank/DDBJ databases">
        <title>The sialotranscriptome of Amblyomma triste, Amblyomma parvum and Amblyomma cajennense ticks, uncovered by 454-based RNA-seq.</title>
        <authorList>
            <person name="Garcia G.R."/>
            <person name="Gardinassi L.G."/>
            <person name="Ribeiro J.M."/>
            <person name="Anatriello E."/>
            <person name="Ferreira B.R."/>
            <person name="Moreira H.N."/>
            <person name="Mafra C."/>
            <person name="Olegario M.M."/>
            <person name="Szabo P.J."/>
            <person name="Miranda-Santos I.K."/>
            <person name="Maruyama S.R."/>
        </authorList>
    </citation>
    <scope>NUCLEOTIDE SEQUENCE</scope>
    <source>
        <strain evidence="2">Uberlandia</strain>
        <tissue evidence="2">Salivary glands</tissue>
    </source>
</reference>
<protein>
    <submittedName>
        <fullName evidence="2">Putative secreted protein</fullName>
    </submittedName>
</protein>
<evidence type="ECO:0000313" key="2">
    <source>
        <dbReference type="EMBL" id="JAC19226.1"/>
    </source>
</evidence>
<dbReference type="EMBL" id="GBBK01005256">
    <property type="protein sequence ID" value="JAC19226.1"/>
    <property type="molecule type" value="mRNA"/>
</dbReference>
<feature type="signal peptide" evidence="1">
    <location>
        <begin position="1"/>
        <end position="25"/>
    </location>
</feature>
<sequence>MAPLLLPNAELAVFIVVVIFTGAQGSSKTPSGLHYREALMHKFLRRLFNPEPFPLLPGDYFSVRDPFNQSDKATRYRFHLSNGTLVMKGAQAHNTNVHICDFRRNVWEHVFCTLPIAGSFATYKANLSYGRPVVQAFNITSQMEPYGEGWTSPADISANFDLARISGKTHLVLSDVFVTEFLVDTTSSPPFKNFTIFKGNQTLVDKVWHNFTDHIFRKCKQEMRKLMKSEYTKRLKAAAHAVGEIDYRLLWE</sequence>
<accession>A0A023FC68</accession>